<dbReference type="SUPFAM" id="SSF51735">
    <property type="entry name" value="NAD(P)-binding Rossmann-fold domains"/>
    <property type="match status" value="1"/>
</dbReference>
<dbReference type="GO" id="GO:0048038">
    <property type="term" value="F:quinone binding"/>
    <property type="evidence" value="ECO:0007669"/>
    <property type="project" value="TreeGrafter"/>
</dbReference>
<organism evidence="5 6">
    <name type="scientific">Phenylobacterium montanum</name>
    <dbReference type="NCBI Taxonomy" id="2823693"/>
    <lineage>
        <taxon>Bacteria</taxon>
        <taxon>Pseudomonadati</taxon>
        <taxon>Pseudomonadota</taxon>
        <taxon>Alphaproteobacteria</taxon>
        <taxon>Caulobacterales</taxon>
        <taxon>Caulobacteraceae</taxon>
        <taxon>Phenylobacterium</taxon>
    </lineage>
</organism>
<proteinExistence type="inferred from homology"/>
<dbReference type="GO" id="GO:0047838">
    <property type="term" value="F:D-xylose 1-dehydrogenase (NAD+) activity"/>
    <property type="evidence" value="ECO:0007669"/>
    <property type="project" value="UniProtKB-EC"/>
</dbReference>
<reference evidence="5" key="1">
    <citation type="submission" date="2021-04" db="EMBL/GenBank/DDBJ databases">
        <title>The complete genome sequence of Caulobacter sp. S6.</title>
        <authorList>
            <person name="Tang Y."/>
            <person name="Ouyang W."/>
            <person name="Liu Q."/>
            <person name="Huang B."/>
            <person name="Guo Z."/>
            <person name="Lei P."/>
        </authorList>
    </citation>
    <scope>NUCLEOTIDE SEQUENCE</scope>
    <source>
        <strain evidence="5">S6</strain>
    </source>
</reference>
<dbReference type="FunFam" id="3.40.50.720:FF:000084">
    <property type="entry name" value="Short-chain dehydrogenase reductase"/>
    <property type="match status" value="1"/>
</dbReference>
<gene>
    <name evidence="5" type="ORF">KCG34_10525</name>
</gene>
<dbReference type="GO" id="GO:0006633">
    <property type="term" value="P:fatty acid biosynthetic process"/>
    <property type="evidence" value="ECO:0007669"/>
    <property type="project" value="TreeGrafter"/>
</dbReference>
<evidence type="ECO:0000256" key="1">
    <source>
        <dbReference type="ARBA" id="ARBA00006484"/>
    </source>
</evidence>
<dbReference type="Proteomes" id="UP000676409">
    <property type="component" value="Chromosome"/>
</dbReference>
<dbReference type="PANTHER" id="PTHR42760:SF83">
    <property type="entry name" value="(3R)-3-HYDROXYACYL-COA DEHYDROGENASE"/>
    <property type="match status" value="1"/>
</dbReference>
<evidence type="ECO:0000256" key="4">
    <source>
        <dbReference type="ARBA" id="ARBA00069939"/>
    </source>
</evidence>
<evidence type="ECO:0000313" key="5">
    <source>
        <dbReference type="EMBL" id="QUD90257.1"/>
    </source>
</evidence>
<dbReference type="PRINTS" id="PR00081">
    <property type="entry name" value="GDHRDH"/>
</dbReference>
<evidence type="ECO:0000256" key="2">
    <source>
        <dbReference type="ARBA" id="ARBA00023002"/>
    </source>
</evidence>
<dbReference type="AlphaFoldDB" id="A0A975IWN2"/>
<evidence type="ECO:0000313" key="6">
    <source>
        <dbReference type="Proteomes" id="UP000676409"/>
    </source>
</evidence>
<dbReference type="PANTHER" id="PTHR42760">
    <property type="entry name" value="SHORT-CHAIN DEHYDROGENASES/REDUCTASES FAMILY MEMBER"/>
    <property type="match status" value="1"/>
</dbReference>
<evidence type="ECO:0000256" key="3">
    <source>
        <dbReference type="ARBA" id="ARBA00066641"/>
    </source>
</evidence>
<dbReference type="PRINTS" id="PR00080">
    <property type="entry name" value="SDRFAMILY"/>
</dbReference>
<protein>
    <recommendedName>
        <fullName evidence="4">D-xylose 1-dehydrogenase</fullName>
        <ecNumber evidence="3">1.1.1.175</ecNumber>
    </recommendedName>
</protein>
<keyword evidence="2 5" id="KW-0560">Oxidoreductase</keyword>
<dbReference type="CDD" id="cd05233">
    <property type="entry name" value="SDR_c"/>
    <property type="match status" value="1"/>
</dbReference>
<dbReference type="RefSeq" id="WP_211940308.1">
    <property type="nucleotide sequence ID" value="NZ_CP073078.1"/>
</dbReference>
<dbReference type="KEGG" id="caul:KCG34_10525"/>
<dbReference type="Gene3D" id="3.40.50.720">
    <property type="entry name" value="NAD(P)-binding Rossmann-like Domain"/>
    <property type="match status" value="1"/>
</dbReference>
<dbReference type="InterPro" id="IPR036291">
    <property type="entry name" value="NAD(P)-bd_dom_sf"/>
</dbReference>
<dbReference type="PROSITE" id="PS00061">
    <property type="entry name" value="ADH_SHORT"/>
    <property type="match status" value="1"/>
</dbReference>
<comment type="similarity">
    <text evidence="1">Belongs to the short-chain dehydrogenases/reductases (SDR) family.</text>
</comment>
<dbReference type="InterPro" id="IPR002347">
    <property type="entry name" value="SDR_fam"/>
</dbReference>
<dbReference type="EC" id="1.1.1.175" evidence="3"/>
<dbReference type="EMBL" id="CP073078">
    <property type="protein sequence ID" value="QUD90257.1"/>
    <property type="molecule type" value="Genomic_DNA"/>
</dbReference>
<accession>A0A975IWN2</accession>
<dbReference type="Pfam" id="PF13561">
    <property type="entry name" value="adh_short_C2"/>
    <property type="match status" value="1"/>
</dbReference>
<name>A0A975IWN2_9CAUL</name>
<dbReference type="NCBIfam" id="NF005559">
    <property type="entry name" value="PRK07231.1"/>
    <property type="match status" value="1"/>
</dbReference>
<sequence length="256" mass="26092">MRLLAEKIVFVTGGSSGIGRAICLAAAQAGARLVINADLRESPREGGASTHELVRQAGADALFAEVDVSNRRSVEAALGQAEAAGGADVVVCNAGVALVEDLLALSEDAYRRIVAVNIDGAFFTAQAGARQMVRLGKAGSIILMSSMGGIRGAAATPVYSSTKAALRLMAASMADALGPQAIRVNAICPGVIDTELASIQGPNFREAMAGMVQRTPLRRSGMPSEIADVAVWLASDRASFVSGASIPVDGGLSAVL</sequence>
<dbReference type="InterPro" id="IPR020904">
    <property type="entry name" value="Sc_DH/Rdtase_CS"/>
</dbReference>
<keyword evidence="6" id="KW-1185">Reference proteome</keyword>